<evidence type="ECO:0000256" key="8">
    <source>
        <dbReference type="SAM" id="SignalP"/>
    </source>
</evidence>
<feature type="active site" evidence="7">
    <location>
        <position position="97"/>
    </location>
</feature>
<dbReference type="OrthoDB" id="660550at2759"/>
<feature type="domain" description="Peptidase A1" evidence="9">
    <location>
        <begin position="79"/>
        <end position="419"/>
    </location>
</feature>
<dbReference type="InterPro" id="IPR021109">
    <property type="entry name" value="Peptidase_aspartic_dom_sf"/>
</dbReference>
<evidence type="ECO:0000259" key="9">
    <source>
        <dbReference type="PROSITE" id="PS51767"/>
    </source>
</evidence>
<evidence type="ECO:0000256" key="3">
    <source>
        <dbReference type="ARBA" id="ARBA00022729"/>
    </source>
</evidence>
<dbReference type="InterPro" id="IPR051708">
    <property type="entry name" value="Plant_Aspart_Prot_A1"/>
</dbReference>
<dbReference type="InterPro" id="IPR032799">
    <property type="entry name" value="TAXi_C"/>
</dbReference>
<dbReference type="GO" id="GO:0004190">
    <property type="term" value="F:aspartic-type endopeptidase activity"/>
    <property type="evidence" value="ECO:0007669"/>
    <property type="project" value="UniProtKB-KW"/>
</dbReference>
<accession>A0A833VEC7</accession>
<dbReference type="PANTHER" id="PTHR47967:SF31">
    <property type="entry name" value="ASPARTYL PROTEASE FAMILY PROTEIN"/>
    <property type="match status" value="1"/>
</dbReference>
<protein>
    <submittedName>
        <fullName evidence="10">Aspartic proteinase nepenthesin-2</fullName>
    </submittedName>
</protein>
<dbReference type="PANTHER" id="PTHR47967">
    <property type="entry name" value="OS07G0603500 PROTEIN-RELATED"/>
    <property type="match status" value="1"/>
</dbReference>
<evidence type="ECO:0000256" key="5">
    <source>
        <dbReference type="ARBA" id="ARBA00022801"/>
    </source>
</evidence>
<dbReference type="InterPro" id="IPR033121">
    <property type="entry name" value="PEPTIDASE_A1"/>
</dbReference>
<keyword evidence="11" id="KW-1185">Reference proteome</keyword>
<proteinExistence type="inferred from homology"/>
<keyword evidence="3 8" id="KW-0732">Signal</keyword>
<evidence type="ECO:0000313" key="10">
    <source>
        <dbReference type="EMBL" id="KAF3320623.1"/>
    </source>
</evidence>
<dbReference type="PROSITE" id="PS51767">
    <property type="entry name" value="PEPTIDASE_A1"/>
    <property type="match status" value="1"/>
</dbReference>
<evidence type="ECO:0000256" key="7">
    <source>
        <dbReference type="PIRSR" id="PIRSR601461-1"/>
    </source>
</evidence>
<keyword evidence="5" id="KW-0378">Hydrolase</keyword>
<dbReference type="Proteomes" id="UP000623129">
    <property type="component" value="Unassembled WGS sequence"/>
</dbReference>
<feature type="chain" id="PRO_5032549269" evidence="8">
    <location>
        <begin position="22"/>
        <end position="426"/>
    </location>
</feature>
<dbReference type="GO" id="GO:0006508">
    <property type="term" value="P:proteolysis"/>
    <property type="evidence" value="ECO:0007669"/>
    <property type="project" value="UniProtKB-KW"/>
</dbReference>
<evidence type="ECO:0000313" key="11">
    <source>
        <dbReference type="Proteomes" id="UP000623129"/>
    </source>
</evidence>
<reference evidence="10" key="1">
    <citation type="submission" date="2020-01" db="EMBL/GenBank/DDBJ databases">
        <title>Genome sequence of Kobresia littledalei, the first chromosome-level genome in the family Cyperaceae.</title>
        <authorList>
            <person name="Qu G."/>
        </authorList>
    </citation>
    <scope>NUCLEOTIDE SEQUENCE</scope>
    <source>
        <strain evidence="10">C.B.Clarke</strain>
        <tissue evidence="10">Leaf</tissue>
    </source>
</reference>
<comment type="similarity">
    <text evidence="1">Belongs to the peptidase A1 family.</text>
</comment>
<evidence type="ECO:0000256" key="4">
    <source>
        <dbReference type="ARBA" id="ARBA00022750"/>
    </source>
</evidence>
<dbReference type="CDD" id="cd05476">
    <property type="entry name" value="pepsin_A_like_plant"/>
    <property type="match status" value="1"/>
</dbReference>
<dbReference type="SUPFAM" id="SSF50630">
    <property type="entry name" value="Acid proteases"/>
    <property type="match status" value="1"/>
</dbReference>
<dbReference type="InterPro" id="IPR034161">
    <property type="entry name" value="Pepsin-like_plant"/>
</dbReference>
<evidence type="ECO:0000256" key="1">
    <source>
        <dbReference type="ARBA" id="ARBA00007447"/>
    </source>
</evidence>
<feature type="signal peptide" evidence="8">
    <location>
        <begin position="1"/>
        <end position="21"/>
    </location>
</feature>
<evidence type="ECO:0000256" key="2">
    <source>
        <dbReference type="ARBA" id="ARBA00022670"/>
    </source>
</evidence>
<keyword evidence="4" id="KW-0064">Aspartyl protease</keyword>
<keyword evidence="6" id="KW-0325">Glycoprotein</keyword>
<gene>
    <name evidence="10" type="ORF">FCM35_KLT14757</name>
</gene>
<comment type="caution">
    <text evidence="10">The sequence shown here is derived from an EMBL/GenBank/DDBJ whole genome shotgun (WGS) entry which is preliminary data.</text>
</comment>
<feature type="active site" evidence="7">
    <location>
        <position position="302"/>
    </location>
</feature>
<evidence type="ECO:0000256" key="6">
    <source>
        <dbReference type="ARBA" id="ARBA00023180"/>
    </source>
</evidence>
<dbReference type="Gene3D" id="2.40.70.10">
    <property type="entry name" value="Acid Proteases"/>
    <property type="match status" value="2"/>
</dbReference>
<dbReference type="InterPro" id="IPR001461">
    <property type="entry name" value="Aspartic_peptidase_A1"/>
</dbReference>
<sequence length="426" mass="46087">MHSTASILLLLLLCITNISFSCSTRTELIHIDAGSKYSKLELLQRMVQRSKTRARFLASRYIDTTSQVSVPSSPSNGEYLIYLSIGTPAQPVALTLDTGSDLIWTQCQPCLQCFNQPLPLYNPSNSSSFSDISCESDLCQALPRSACHKKCMYAYSYGDGSTTIGSLGIETFTLGSTKVQKVGFGCGFLNTGIFQSNESGIAGFGRGPLSLISQLGYKKFSYCFTSLGEPKSSPVLFGSAAELNLNTRTRGRVQSTPFVINPAMPALYYLTLTGITVGTTLLEIPKSTFSLNENGTGGVYIDSGTGMTQLAEPAYNKAKLAFLSQIKLPVANSSVEAFDLCFRLPSSSSDKVEIPKFTFHFDGADFELPTENYLAQDPSTGTICLVMGKSLDGSTIIGNFQQQNFHILYDLEGGRLSFAPAQCDLL</sequence>
<dbReference type="PRINTS" id="PR00792">
    <property type="entry name" value="PEPSIN"/>
</dbReference>
<dbReference type="EMBL" id="SWLB01000028">
    <property type="protein sequence ID" value="KAF3320623.1"/>
    <property type="molecule type" value="Genomic_DNA"/>
</dbReference>
<dbReference type="Pfam" id="PF14543">
    <property type="entry name" value="TAXi_N"/>
    <property type="match status" value="1"/>
</dbReference>
<dbReference type="AlphaFoldDB" id="A0A833VEC7"/>
<organism evidence="10 11">
    <name type="scientific">Carex littledalei</name>
    <dbReference type="NCBI Taxonomy" id="544730"/>
    <lineage>
        <taxon>Eukaryota</taxon>
        <taxon>Viridiplantae</taxon>
        <taxon>Streptophyta</taxon>
        <taxon>Embryophyta</taxon>
        <taxon>Tracheophyta</taxon>
        <taxon>Spermatophyta</taxon>
        <taxon>Magnoliopsida</taxon>
        <taxon>Liliopsida</taxon>
        <taxon>Poales</taxon>
        <taxon>Cyperaceae</taxon>
        <taxon>Cyperoideae</taxon>
        <taxon>Cariceae</taxon>
        <taxon>Carex</taxon>
        <taxon>Carex subgen. Euthyceras</taxon>
    </lineage>
</organism>
<keyword evidence="2" id="KW-0645">Protease</keyword>
<dbReference type="GO" id="GO:0005576">
    <property type="term" value="C:extracellular region"/>
    <property type="evidence" value="ECO:0007669"/>
    <property type="project" value="TreeGrafter"/>
</dbReference>
<dbReference type="InterPro" id="IPR032861">
    <property type="entry name" value="TAXi_N"/>
</dbReference>
<dbReference type="FunFam" id="2.40.70.10:FF:000016">
    <property type="entry name" value="Probable aspartic protease At2g35615"/>
    <property type="match status" value="1"/>
</dbReference>
<name>A0A833VEC7_9POAL</name>
<dbReference type="FunFam" id="2.40.70.10:FF:000029">
    <property type="entry name" value="Aspartyl protease family protein"/>
    <property type="match status" value="1"/>
</dbReference>
<dbReference type="Pfam" id="PF14541">
    <property type="entry name" value="TAXi_C"/>
    <property type="match status" value="1"/>
</dbReference>